<feature type="transmembrane region" description="Helical" evidence="1">
    <location>
        <begin position="12"/>
        <end position="30"/>
    </location>
</feature>
<reference evidence="2 3" key="1">
    <citation type="submission" date="2017-10" db="EMBL/GenBank/DDBJ databases">
        <title>Extensive intraspecific genome diversity in a model arbuscular mycorrhizal fungus.</title>
        <authorList>
            <person name="Chen E.C.H."/>
            <person name="Morin E."/>
            <person name="Baudet D."/>
            <person name="Noel J."/>
            <person name="Ndikumana S."/>
            <person name="Charron P."/>
            <person name="St-Onge C."/>
            <person name="Giorgi J."/>
            <person name="Grigoriev I.V."/>
            <person name="Roux C."/>
            <person name="Martin F.M."/>
            <person name="Corradi N."/>
        </authorList>
    </citation>
    <scope>NUCLEOTIDE SEQUENCE [LARGE SCALE GENOMIC DNA]</scope>
    <source>
        <strain evidence="2 3">A1</strain>
    </source>
</reference>
<organism evidence="2 3">
    <name type="scientific">Rhizophagus irregularis</name>
    <dbReference type="NCBI Taxonomy" id="588596"/>
    <lineage>
        <taxon>Eukaryota</taxon>
        <taxon>Fungi</taxon>
        <taxon>Fungi incertae sedis</taxon>
        <taxon>Mucoromycota</taxon>
        <taxon>Glomeromycotina</taxon>
        <taxon>Glomeromycetes</taxon>
        <taxon>Glomerales</taxon>
        <taxon>Glomeraceae</taxon>
        <taxon>Rhizophagus</taxon>
    </lineage>
</organism>
<gene>
    <name evidence="2" type="ORF">RhiirA1_486795</name>
</gene>
<dbReference type="EMBL" id="LLXH01010440">
    <property type="protein sequence ID" value="PKC50302.1"/>
    <property type="molecule type" value="Genomic_DNA"/>
</dbReference>
<evidence type="ECO:0000313" key="2">
    <source>
        <dbReference type="EMBL" id="PKC50302.1"/>
    </source>
</evidence>
<accession>A0A2N0QGX4</accession>
<proteinExistence type="predicted"/>
<evidence type="ECO:0000313" key="3">
    <source>
        <dbReference type="Proteomes" id="UP000232688"/>
    </source>
</evidence>
<evidence type="ECO:0000256" key="1">
    <source>
        <dbReference type="SAM" id="Phobius"/>
    </source>
</evidence>
<protein>
    <submittedName>
        <fullName evidence="2">Uncharacterized protein</fullName>
    </submittedName>
</protein>
<dbReference type="VEuPathDB" id="FungiDB:RhiirA1_486795"/>
<keyword evidence="1" id="KW-0812">Transmembrane</keyword>
<comment type="caution">
    <text evidence="2">The sequence shown here is derived from an EMBL/GenBank/DDBJ whole genome shotgun (WGS) entry which is preliminary data.</text>
</comment>
<reference evidence="2 3" key="2">
    <citation type="submission" date="2017-10" db="EMBL/GenBank/DDBJ databases">
        <title>Genome analyses suggest a sexual origin of heterokaryosis in a supposedly ancient asexual fungus.</title>
        <authorList>
            <person name="Corradi N."/>
            <person name="Sedzielewska K."/>
            <person name="Noel J."/>
            <person name="Charron P."/>
            <person name="Farinelli L."/>
            <person name="Marton T."/>
            <person name="Kruger M."/>
            <person name="Pelin A."/>
            <person name="Brachmann A."/>
            <person name="Corradi N."/>
        </authorList>
    </citation>
    <scope>NUCLEOTIDE SEQUENCE [LARGE SCALE GENOMIC DNA]</scope>
    <source>
        <strain evidence="2 3">A1</strain>
    </source>
</reference>
<dbReference type="AlphaFoldDB" id="A0A2N0QGX4"/>
<dbReference type="Proteomes" id="UP000232688">
    <property type="component" value="Unassembled WGS sequence"/>
</dbReference>
<keyword evidence="1" id="KW-0472">Membrane</keyword>
<keyword evidence="1" id="KW-1133">Transmembrane helix</keyword>
<name>A0A2N0QGX4_9GLOM</name>
<sequence>MNIFDSRFLLSYYIAVLSFFLSLFTDLMVLKIGSGEDKSGENKLNKNRNKENS</sequence>